<keyword evidence="3" id="KW-1185">Reference proteome</keyword>
<evidence type="ECO:0000313" key="3">
    <source>
        <dbReference type="Proteomes" id="UP000756346"/>
    </source>
</evidence>
<reference evidence="2" key="1">
    <citation type="journal article" date="2021" name="Nat. Commun.">
        <title>Genetic determinants of endophytism in the Arabidopsis root mycobiome.</title>
        <authorList>
            <person name="Mesny F."/>
            <person name="Miyauchi S."/>
            <person name="Thiergart T."/>
            <person name="Pickel B."/>
            <person name="Atanasova L."/>
            <person name="Karlsson M."/>
            <person name="Huettel B."/>
            <person name="Barry K.W."/>
            <person name="Haridas S."/>
            <person name="Chen C."/>
            <person name="Bauer D."/>
            <person name="Andreopoulos W."/>
            <person name="Pangilinan J."/>
            <person name="LaButti K."/>
            <person name="Riley R."/>
            <person name="Lipzen A."/>
            <person name="Clum A."/>
            <person name="Drula E."/>
            <person name="Henrissat B."/>
            <person name="Kohler A."/>
            <person name="Grigoriev I.V."/>
            <person name="Martin F.M."/>
            <person name="Hacquard S."/>
        </authorList>
    </citation>
    <scope>NUCLEOTIDE SEQUENCE</scope>
    <source>
        <strain evidence="2">MPI-CAGE-CH-0230</strain>
    </source>
</reference>
<sequence>MTITTNGSAIGPAAHRGPRSYRLRHASYVHGTRPVNRNRCLFPASPYRNCLRRAYRMYQRDHRLATRVEVPHGHLGPRPLRLPSPIRQYPPPPTGKVPYSASTTRPRLCQQDCLTRGLVHAVHDATPSVALVAMAAQLATVCLAHRPG</sequence>
<evidence type="ECO:0000256" key="1">
    <source>
        <dbReference type="SAM" id="MobiDB-lite"/>
    </source>
</evidence>
<evidence type="ECO:0000313" key="2">
    <source>
        <dbReference type="EMBL" id="KAH7040054.1"/>
    </source>
</evidence>
<dbReference type="EMBL" id="JAGTJQ010000001">
    <property type="protein sequence ID" value="KAH7040054.1"/>
    <property type="molecule type" value="Genomic_DNA"/>
</dbReference>
<protein>
    <submittedName>
        <fullName evidence="2">Uncharacterized protein</fullName>
    </submittedName>
</protein>
<name>A0A9P8YGN5_9PEZI</name>
<accession>A0A9P8YGN5</accession>
<comment type="caution">
    <text evidence="2">The sequence shown here is derived from an EMBL/GenBank/DDBJ whole genome shotgun (WGS) entry which is preliminary data.</text>
</comment>
<organism evidence="2 3">
    <name type="scientific">Microdochium trichocladiopsis</name>
    <dbReference type="NCBI Taxonomy" id="1682393"/>
    <lineage>
        <taxon>Eukaryota</taxon>
        <taxon>Fungi</taxon>
        <taxon>Dikarya</taxon>
        <taxon>Ascomycota</taxon>
        <taxon>Pezizomycotina</taxon>
        <taxon>Sordariomycetes</taxon>
        <taxon>Xylariomycetidae</taxon>
        <taxon>Xylariales</taxon>
        <taxon>Microdochiaceae</taxon>
        <taxon>Microdochium</taxon>
    </lineage>
</organism>
<dbReference type="GeneID" id="70192481"/>
<dbReference type="RefSeq" id="XP_046018109.1">
    <property type="nucleotide sequence ID" value="XM_046162935.1"/>
</dbReference>
<dbReference type="AlphaFoldDB" id="A0A9P8YGN5"/>
<proteinExistence type="predicted"/>
<gene>
    <name evidence="2" type="ORF">B0I36DRAFT_4807</name>
</gene>
<feature type="region of interest" description="Disordered" evidence="1">
    <location>
        <begin position="75"/>
        <end position="102"/>
    </location>
</feature>
<dbReference type="Proteomes" id="UP000756346">
    <property type="component" value="Unassembled WGS sequence"/>
</dbReference>